<feature type="domain" description="DUF4214" evidence="1">
    <location>
        <begin position="718"/>
        <end position="785"/>
    </location>
</feature>
<evidence type="ECO:0000313" key="3">
    <source>
        <dbReference type="Proteomes" id="UP000254919"/>
    </source>
</evidence>
<sequence length="803" mass="81608">MATSSFTPTGPTLAGPLTTDDRLVVEAGQALDVTGLVLVGAVSDAGSLSVPASSTLEVARSGATEQSIDLSGRMEVAGTVRVDNGQALVASQGELVLAGGYFGPPVMDAGSTIMVPSYAQNPSIKVEGLVHGYGVMGAGREFSRGPALYGTIENLGTIVADAPGHQLSVAARTFTNTGVLEAGSGSTLDVLTTSFMGAGTLIVRDHGQLLAGAGVNPDSHIILDGPDSQMSGHVFFMGARFTLEGHDQIGVNGYNGVINRYGLTQVGTAGSLELLNGRDFHSVNTIADNGSILLGGGDFDSAGLTVGATGSFAGHGSLGGTVVNNGTITAQGGTLVIDSASLTGTGGFAIQAGAELSLGDRVADNAAAGIGTLGTDVGIRFLGATGTLSIEEAGDFHASVAGFGIGNRIDLMNESIGFGMLNADGTASLYGSGAQAGELVAVLSMKDLRSGHFVTVTGDGHGGTLVGLSDSDPGLVHMVQGGAGDDRLSLDGHALNHVDGGGGHDRLVLGAVGLRGSEVAIQADGTLLLQAGGAAAVLRDVEEVRFADGRMVFDLHDPAAEVMRLYGAALGRSPDPAGLNHFIDALDGGQSLAGIATGFLNSREFAMRYGSLDDTGFVTRLYGNVLGRAPDAEGLSFHITNLAHGMSREELLVSFSESQENIARTAPVVQAGIWDADETAMRVARLYDATFGRHPDAGGLQFWADRIESGALALAGVARGFEGSAEFQASYAGLDNAGFVTRLYQNALHRAPDAGGLANWTANLDAHVLSRAEVLLAFSESAEHQMLTADLTGSTSGHGIAFA</sequence>
<name>A0A379N550_9PROT</name>
<gene>
    <name evidence="2" type="ORF">NCTC13291_03109</name>
</gene>
<protein>
    <recommendedName>
        <fullName evidence="1">DUF4214 domain-containing protein</fullName>
    </recommendedName>
</protein>
<accession>A0A379N550</accession>
<dbReference type="InterPro" id="IPR025282">
    <property type="entry name" value="DUF4214"/>
</dbReference>
<dbReference type="SUPFAM" id="SSF51126">
    <property type="entry name" value="Pectin lyase-like"/>
    <property type="match status" value="1"/>
</dbReference>
<organism evidence="2 3">
    <name type="scientific">Roseomonas mucosa</name>
    <dbReference type="NCBI Taxonomy" id="207340"/>
    <lineage>
        <taxon>Bacteria</taxon>
        <taxon>Pseudomonadati</taxon>
        <taxon>Pseudomonadota</taxon>
        <taxon>Alphaproteobacteria</taxon>
        <taxon>Acetobacterales</taxon>
        <taxon>Roseomonadaceae</taxon>
        <taxon>Roseomonas</taxon>
    </lineage>
</organism>
<reference evidence="2 3" key="1">
    <citation type="submission" date="2018-06" db="EMBL/GenBank/DDBJ databases">
        <authorList>
            <consortium name="Pathogen Informatics"/>
            <person name="Doyle S."/>
        </authorList>
    </citation>
    <scope>NUCLEOTIDE SEQUENCE [LARGE SCALE GENOMIC DNA]</scope>
    <source>
        <strain evidence="2 3">NCTC13291</strain>
    </source>
</reference>
<dbReference type="InterPro" id="IPR038255">
    <property type="entry name" value="PBS_linker_sf"/>
</dbReference>
<dbReference type="AlphaFoldDB" id="A0A379N550"/>
<evidence type="ECO:0000313" key="2">
    <source>
        <dbReference type="EMBL" id="SUE41520.1"/>
    </source>
</evidence>
<dbReference type="EMBL" id="UGVN01000001">
    <property type="protein sequence ID" value="SUE41520.1"/>
    <property type="molecule type" value="Genomic_DNA"/>
</dbReference>
<dbReference type="Pfam" id="PF13946">
    <property type="entry name" value="DUF4214"/>
    <property type="match status" value="2"/>
</dbReference>
<proteinExistence type="predicted"/>
<evidence type="ECO:0000259" key="1">
    <source>
        <dbReference type="Pfam" id="PF13946"/>
    </source>
</evidence>
<dbReference type="InterPro" id="IPR011050">
    <property type="entry name" value="Pectin_lyase_fold/virulence"/>
</dbReference>
<feature type="domain" description="DUF4214" evidence="1">
    <location>
        <begin position="596"/>
        <end position="664"/>
    </location>
</feature>
<dbReference type="Proteomes" id="UP000254919">
    <property type="component" value="Unassembled WGS sequence"/>
</dbReference>
<dbReference type="Gene3D" id="1.10.3130.20">
    <property type="entry name" value="Phycobilisome linker domain"/>
    <property type="match status" value="2"/>
</dbReference>